<evidence type="ECO:0000313" key="1">
    <source>
        <dbReference type="EnsemblMetazoa" id="AAEL020300-PA"/>
    </source>
</evidence>
<dbReference type="AlphaFoldDB" id="A0A6I8TY99"/>
<dbReference type="Gene3D" id="1.20.1280.50">
    <property type="match status" value="1"/>
</dbReference>
<evidence type="ECO:0000313" key="2">
    <source>
        <dbReference type="Proteomes" id="UP000008820"/>
    </source>
</evidence>
<sequence>MEFLDPTSAINLPNELWIEIFKNVDSPDLLQLSMVCKHWNRLIFMFLARRFQLNLDLSVETYPKKGIRLVPDRVYKRLHLTLTQLDSSFKSMRIIQKLAPNLESLKLSLEYLDIPVLMQMVKSCTCLRELYIKGLQQVFDVFGLVDLLNMAVHLVSGETTLDTDHKLNIIAKSYEPCLLGAGVKGLKDAWPIFPAITTLGLDASVMDKFEKKFFLCFPNVTELEIVATSHDLGMIEGLANRLKVLKVKVFQEAVTNFFALRLPTLEVLVLKLSARVENDVLQQFLLGCKALKTAMFSFHASGDVFPALVEGLPLVERLQISGQTCTTLLGLEKLTHLKELALRGCCVRSTSFYFVLEPTYSVKKLECIGVTFDSGVSDLMYRCQFITSLTLSVRSVHIYGMSHYAECLQLVEEFTLLIDRVYPVIIKQMKEMFNLVKLVIKANAFSKTNFKLLEKVIVQPRMKTLLVEVTELSVPMYIARKVASANRACMLILNGERVEPNDVPVRPVGRKRKTLPAVVNELTN</sequence>
<accession>A0A6I8TY99</accession>
<dbReference type="InterPro" id="IPR032675">
    <property type="entry name" value="LRR_dom_sf"/>
</dbReference>
<protein>
    <submittedName>
        <fullName evidence="1">Uncharacterized protein</fullName>
    </submittedName>
</protein>
<dbReference type="Gene3D" id="3.80.10.10">
    <property type="entry name" value="Ribonuclease Inhibitor"/>
    <property type="match status" value="1"/>
</dbReference>
<name>A0A6I8TY99_AEDAE</name>
<dbReference type="CDD" id="cd09917">
    <property type="entry name" value="F-box_SF"/>
    <property type="match status" value="1"/>
</dbReference>
<dbReference type="InParanoid" id="A0A6I8TY99"/>
<gene>
    <name evidence="1" type="primary">110679126</name>
</gene>
<dbReference type="InterPro" id="IPR001810">
    <property type="entry name" value="F-box_dom"/>
</dbReference>
<dbReference type="PROSITE" id="PS50181">
    <property type="entry name" value="FBOX"/>
    <property type="match status" value="1"/>
</dbReference>
<dbReference type="SUPFAM" id="SSF81383">
    <property type="entry name" value="F-box domain"/>
    <property type="match status" value="1"/>
</dbReference>
<proteinExistence type="predicted"/>
<reference evidence="1 2" key="1">
    <citation type="submission" date="2017-06" db="EMBL/GenBank/DDBJ databases">
        <title>Aedes aegypti genome working group (AGWG) sequencing and assembly.</title>
        <authorList>
            <consortium name="Aedes aegypti Genome Working Group (AGWG)"/>
            <person name="Matthews B.J."/>
        </authorList>
    </citation>
    <scope>NUCLEOTIDE SEQUENCE [LARGE SCALE GENOMIC DNA]</scope>
    <source>
        <strain evidence="1 2">LVP_AGWG</strain>
    </source>
</reference>
<dbReference type="OrthoDB" id="2095648at2759"/>
<reference evidence="1" key="2">
    <citation type="submission" date="2020-05" db="UniProtKB">
        <authorList>
            <consortium name="EnsemblMetazoa"/>
        </authorList>
    </citation>
    <scope>IDENTIFICATION</scope>
    <source>
        <strain evidence="1">LVP_AGWG</strain>
    </source>
</reference>
<organism evidence="1 2">
    <name type="scientific">Aedes aegypti</name>
    <name type="common">Yellowfever mosquito</name>
    <name type="synonym">Culex aegypti</name>
    <dbReference type="NCBI Taxonomy" id="7159"/>
    <lineage>
        <taxon>Eukaryota</taxon>
        <taxon>Metazoa</taxon>
        <taxon>Ecdysozoa</taxon>
        <taxon>Arthropoda</taxon>
        <taxon>Hexapoda</taxon>
        <taxon>Insecta</taxon>
        <taxon>Pterygota</taxon>
        <taxon>Neoptera</taxon>
        <taxon>Endopterygota</taxon>
        <taxon>Diptera</taxon>
        <taxon>Nematocera</taxon>
        <taxon>Culicoidea</taxon>
        <taxon>Culicidae</taxon>
        <taxon>Culicinae</taxon>
        <taxon>Aedini</taxon>
        <taxon>Aedes</taxon>
        <taxon>Stegomyia</taxon>
    </lineage>
</organism>
<dbReference type="SUPFAM" id="SSF52047">
    <property type="entry name" value="RNI-like"/>
    <property type="match status" value="1"/>
</dbReference>
<keyword evidence="2" id="KW-1185">Reference proteome</keyword>
<dbReference type="Proteomes" id="UP000008820">
    <property type="component" value="Chromosome 3"/>
</dbReference>
<dbReference type="EnsemblMetazoa" id="AAEL020300-RA">
    <property type="protein sequence ID" value="AAEL020300-PA"/>
    <property type="gene ID" value="AAEL020300"/>
</dbReference>
<dbReference type="SMART" id="SM00256">
    <property type="entry name" value="FBOX"/>
    <property type="match status" value="1"/>
</dbReference>
<dbReference type="Pfam" id="PF00646">
    <property type="entry name" value="F-box"/>
    <property type="match status" value="1"/>
</dbReference>
<dbReference type="InterPro" id="IPR036047">
    <property type="entry name" value="F-box-like_dom_sf"/>
</dbReference>